<dbReference type="PROSITE" id="PS50850">
    <property type="entry name" value="MFS"/>
    <property type="match status" value="1"/>
</dbReference>
<name>A0AA90H9S0_9ACTN</name>
<dbReference type="GO" id="GO:0005886">
    <property type="term" value="C:plasma membrane"/>
    <property type="evidence" value="ECO:0007669"/>
    <property type="project" value="UniProtKB-SubCell"/>
</dbReference>
<dbReference type="InterPro" id="IPR011701">
    <property type="entry name" value="MFS"/>
</dbReference>
<feature type="transmembrane region" description="Helical" evidence="7">
    <location>
        <begin position="287"/>
        <end position="306"/>
    </location>
</feature>
<keyword evidence="2" id="KW-1003">Cell membrane</keyword>
<proteinExistence type="predicted"/>
<accession>A0AA90H9S0</accession>
<evidence type="ECO:0000256" key="2">
    <source>
        <dbReference type="ARBA" id="ARBA00022475"/>
    </source>
</evidence>
<evidence type="ECO:0000256" key="5">
    <source>
        <dbReference type="ARBA" id="ARBA00023136"/>
    </source>
</evidence>
<feature type="region of interest" description="Disordered" evidence="6">
    <location>
        <begin position="182"/>
        <end position="207"/>
    </location>
</feature>
<feature type="transmembrane region" description="Helical" evidence="7">
    <location>
        <begin position="67"/>
        <end position="88"/>
    </location>
</feature>
<evidence type="ECO:0000256" key="1">
    <source>
        <dbReference type="ARBA" id="ARBA00004651"/>
    </source>
</evidence>
<evidence type="ECO:0000256" key="6">
    <source>
        <dbReference type="SAM" id="MobiDB-lite"/>
    </source>
</evidence>
<dbReference type="GO" id="GO:0022857">
    <property type="term" value="F:transmembrane transporter activity"/>
    <property type="evidence" value="ECO:0007669"/>
    <property type="project" value="InterPro"/>
</dbReference>
<evidence type="ECO:0000256" key="4">
    <source>
        <dbReference type="ARBA" id="ARBA00022989"/>
    </source>
</evidence>
<keyword evidence="5 7" id="KW-0472">Membrane</keyword>
<feature type="transmembrane region" description="Helical" evidence="7">
    <location>
        <begin position="380"/>
        <end position="400"/>
    </location>
</feature>
<keyword evidence="3 7" id="KW-0812">Transmembrane</keyword>
<sequence length="427" mass="43920">MWGLGVLVHLVAVVHRSSLGVAGLDAARRFHLGSCALSAFPVVQVVACAGLQIPAGAAVARFGAKRVLSLGLLLLTAGQLGFGCAHGYLPALAARAVLGCGDAMTFVGVLRLGARRLPVRRGPLTAQSTALFGMAGSLVSTLLLSRLLGSAGWTATFTGTALAGAAVLVLVLLLPRDHPAAFAPAPPERGPRGPGPGPGPDSDRDRVRGRLSAAWREPGTRLGTWVHFTAQFPAMVFLLLWGLPFLVQEEGLSQAAAGELLTVVVLSTVLLGLVYGQVVARHHGARLPLALGTVAATATVWAAVLARSGPAPLWLLVLLCAVLGGCGPASMIGFDLARPANPPERFGAAFGVVTMGGFTASVTALLAIGALLDATGGDYRVALCSVFVLQAAGLTQILRLRRAAARRERERVPVSRVHAVHTATARA</sequence>
<dbReference type="RefSeq" id="WP_271316582.1">
    <property type="nucleotide sequence ID" value="NZ_JABXJJ020000016.1"/>
</dbReference>
<comment type="subcellular location">
    <subcellularLocation>
        <location evidence="1">Cell membrane</location>
        <topology evidence="1">Multi-pass membrane protein</topology>
    </subcellularLocation>
</comment>
<feature type="domain" description="Major facilitator superfamily (MFS) profile" evidence="8">
    <location>
        <begin position="1"/>
        <end position="408"/>
    </location>
</feature>
<feature type="transmembrane region" description="Helical" evidence="7">
    <location>
        <begin position="151"/>
        <end position="174"/>
    </location>
</feature>
<feature type="transmembrane region" description="Helical" evidence="7">
    <location>
        <begin position="36"/>
        <end position="60"/>
    </location>
</feature>
<dbReference type="InterPro" id="IPR020846">
    <property type="entry name" value="MFS_dom"/>
</dbReference>
<gene>
    <name evidence="9" type="ORF">POF50_014965</name>
</gene>
<keyword evidence="4 7" id="KW-1133">Transmembrane helix</keyword>
<feature type="transmembrane region" description="Helical" evidence="7">
    <location>
        <begin position="312"/>
        <end position="334"/>
    </location>
</feature>
<dbReference type="InterPro" id="IPR036259">
    <property type="entry name" value="MFS_trans_sf"/>
</dbReference>
<evidence type="ECO:0000256" key="7">
    <source>
        <dbReference type="SAM" id="Phobius"/>
    </source>
</evidence>
<protein>
    <submittedName>
        <fullName evidence="9">MFS transporter</fullName>
    </submittedName>
</protein>
<organism evidence="9">
    <name type="scientific">Streptantibioticus silvisoli</name>
    <dbReference type="NCBI Taxonomy" id="2705255"/>
    <lineage>
        <taxon>Bacteria</taxon>
        <taxon>Bacillati</taxon>
        <taxon>Actinomycetota</taxon>
        <taxon>Actinomycetes</taxon>
        <taxon>Kitasatosporales</taxon>
        <taxon>Streptomycetaceae</taxon>
        <taxon>Streptantibioticus</taxon>
    </lineage>
</organism>
<dbReference type="PANTHER" id="PTHR43124:SF3">
    <property type="entry name" value="CHLORAMPHENICOL EFFLUX PUMP RV0191"/>
    <property type="match status" value="1"/>
</dbReference>
<reference evidence="9" key="1">
    <citation type="submission" date="2023-05" db="EMBL/GenBank/DDBJ databases">
        <title>Streptantibioticus silvisoli sp. nov., acidotolerant actinomycetes 1 from pine litter.</title>
        <authorList>
            <person name="Swiecimska M."/>
            <person name="Golinska P."/>
            <person name="Sangal V."/>
            <person name="Wachnowicz B."/>
            <person name="Goodfellow M."/>
        </authorList>
    </citation>
    <scope>NUCLEOTIDE SEQUENCE</scope>
    <source>
        <strain evidence="9">SL13</strain>
    </source>
</reference>
<dbReference type="Pfam" id="PF07690">
    <property type="entry name" value="MFS_1"/>
    <property type="match status" value="1"/>
</dbReference>
<evidence type="ECO:0000256" key="3">
    <source>
        <dbReference type="ARBA" id="ARBA00022692"/>
    </source>
</evidence>
<feature type="transmembrane region" description="Helical" evidence="7">
    <location>
        <begin position="255"/>
        <end position="275"/>
    </location>
</feature>
<feature type="compositionally biased region" description="Pro residues" evidence="6">
    <location>
        <begin position="184"/>
        <end position="199"/>
    </location>
</feature>
<dbReference type="InterPro" id="IPR050189">
    <property type="entry name" value="MFS_Efflux_Transporters"/>
</dbReference>
<dbReference type="Gene3D" id="1.20.1250.20">
    <property type="entry name" value="MFS general substrate transporter like domains"/>
    <property type="match status" value="1"/>
</dbReference>
<comment type="caution">
    <text evidence="9">The sequence shown here is derived from an EMBL/GenBank/DDBJ whole genome shotgun (WGS) entry which is preliminary data.</text>
</comment>
<dbReference type="EMBL" id="JABXJJ020000016">
    <property type="protein sequence ID" value="MDI5970627.1"/>
    <property type="molecule type" value="Genomic_DNA"/>
</dbReference>
<dbReference type="PANTHER" id="PTHR43124">
    <property type="entry name" value="PURINE EFFLUX PUMP PBUE"/>
    <property type="match status" value="1"/>
</dbReference>
<dbReference type="AlphaFoldDB" id="A0AA90H9S0"/>
<dbReference type="SUPFAM" id="SSF103473">
    <property type="entry name" value="MFS general substrate transporter"/>
    <property type="match status" value="1"/>
</dbReference>
<evidence type="ECO:0000259" key="8">
    <source>
        <dbReference type="PROSITE" id="PS50850"/>
    </source>
</evidence>
<feature type="transmembrane region" description="Helical" evidence="7">
    <location>
        <begin position="346"/>
        <end position="368"/>
    </location>
</feature>
<dbReference type="CDD" id="cd06174">
    <property type="entry name" value="MFS"/>
    <property type="match status" value="1"/>
</dbReference>
<feature type="transmembrane region" description="Helical" evidence="7">
    <location>
        <begin position="225"/>
        <end position="243"/>
    </location>
</feature>
<evidence type="ECO:0000313" key="9">
    <source>
        <dbReference type="EMBL" id="MDI5970627.1"/>
    </source>
</evidence>